<dbReference type="Proteomes" id="UP000066042">
    <property type="component" value="Chromosome"/>
</dbReference>
<feature type="transmembrane region" description="Helical" evidence="1">
    <location>
        <begin position="12"/>
        <end position="31"/>
    </location>
</feature>
<dbReference type="InterPro" id="IPR002774">
    <property type="entry name" value="Flagellin_arc-type"/>
</dbReference>
<dbReference type="PANTHER" id="PTHR42200:SF1">
    <property type="entry name" value="FLAGELLA-RELATED PROTEIN G-RELATED"/>
    <property type="match status" value="1"/>
</dbReference>
<dbReference type="GO" id="GO:0097588">
    <property type="term" value="P:archaeal or bacterial-type flagellum-dependent cell motility"/>
    <property type="evidence" value="ECO:0007669"/>
    <property type="project" value="InterPro"/>
</dbReference>
<evidence type="ECO:0000313" key="3">
    <source>
        <dbReference type="Proteomes" id="UP000066042"/>
    </source>
</evidence>
<keyword evidence="1" id="KW-1133">Transmembrane helix</keyword>
<dbReference type="AlphaFoldDB" id="A0A0S1XCC4"/>
<dbReference type="EMBL" id="CP013050">
    <property type="protein sequence ID" value="ALM75360.1"/>
    <property type="molecule type" value="Genomic_DNA"/>
</dbReference>
<keyword evidence="2" id="KW-0282">Flagellum</keyword>
<dbReference type="GeneID" id="26136689"/>
<dbReference type="PATRIC" id="fig|55802.8.peg.1421"/>
<dbReference type="PANTHER" id="PTHR42200">
    <property type="entry name" value="ARCHAEAL FLAGELLA-RELATED PROTEIN F-RELATED"/>
    <property type="match status" value="1"/>
</dbReference>
<dbReference type="GO" id="GO:0005198">
    <property type="term" value="F:structural molecule activity"/>
    <property type="evidence" value="ECO:0007669"/>
    <property type="project" value="InterPro"/>
</dbReference>
<protein>
    <submittedName>
        <fullName evidence="2">FlaG flagella protein G</fullName>
    </submittedName>
</protein>
<keyword evidence="2" id="KW-0966">Cell projection</keyword>
<keyword evidence="1" id="KW-0812">Transmembrane</keyword>
<dbReference type="STRING" id="55802.TBCH5v1_1443"/>
<dbReference type="Pfam" id="PF01917">
    <property type="entry name" value="Flagellin_arch-type"/>
    <property type="match status" value="1"/>
</dbReference>
<name>A0A0S1XCC4_THEBA</name>
<evidence type="ECO:0000256" key="1">
    <source>
        <dbReference type="SAM" id="Phobius"/>
    </source>
</evidence>
<dbReference type="RefSeq" id="WP_056935016.1">
    <property type="nucleotide sequence ID" value="NZ_CP013050.1"/>
</dbReference>
<evidence type="ECO:0000313" key="2">
    <source>
        <dbReference type="EMBL" id="ALM75360.1"/>
    </source>
</evidence>
<reference evidence="2 3" key="1">
    <citation type="journal article" date="2016" name="Genome Announc.">
        <title>Complete genome sequence of the hyperthermophilic and piezophilic archaeon Thermococcus barophilus Ch5, capable of growth at the expense of hydrogenogenesis from carbon monoxide and formate.</title>
        <authorList>
            <person name="Oger P."/>
            <person name="Sokolova T.G."/>
            <person name="Kozhevnikova D.A."/>
            <person name="Taranov E.A."/>
            <person name="Vannier P."/>
            <person name="Lee H.S."/>
            <person name="Kwon K.K."/>
            <person name="Kang S.G."/>
            <person name="Lee J.H."/>
            <person name="Bonch-Osmolovskaya E.A."/>
            <person name="Lebedinsky A.V."/>
        </authorList>
    </citation>
    <scope>NUCLEOTIDE SEQUENCE [LARGE SCALE GENOMIC DNA]</scope>
    <source>
        <strain evidence="3">Ch5</strain>
    </source>
</reference>
<keyword evidence="1" id="KW-0472">Membrane</keyword>
<organism evidence="2 3">
    <name type="scientific">Thermococcus barophilus</name>
    <dbReference type="NCBI Taxonomy" id="55802"/>
    <lineage>
        <taxon>Archaea</taxon>
        <taxon>Methanobacteriati</taxon>
        <taxon>Methanobacteriota</taxon>
        <taxon>Thermococci</taxon>
        <taxon>Thermococcales</taxon>
        <taxon>Thermococcaceae</taxon>
        <taxon>Thermococcus</taxon>
    </lineage>
</organism>
<proteinExistence type="predicted"/>
<keyword evidence="2" id="KW-0969">Cilium</keyword>
<accession>A0A0S1XCC4</accession>
<sequence>MPAGGPASELIMFIVAVIVAGTVAGALAYVTTDISNNMKARGEFLADQMRVDFAIINDPENIPVSGAGPYNYTFYIKNIGKDAFPFSNTSVQVFIDGNLIPPSNLTFQDINGNPISSLQPYDVGQIIVTLGQSLTAGAHKIVVVLENGKARSLVFKT</sequence>
<gene>
    <name evidence="2" type="primary">flaG</name>
    <name evidence="2" type="ORF">TBCH5v1_1443</name>
</gene>